<comment type="caution">
    <text evidence="1">The sequence shown here is derived from an EMBL/GenBank/DDBJ whole genome shotgun (WGS) entry which is preliminary data.</text>
</comment>
<proteinExistence type="predicted"/>
<evidence type="ECO:0000313" key="1">
    <source>
        <dbReference type="EMBL" id="GAI83704.1"/>
    </source>
</evidence>
<dbReference type="EMBL" id="BARW01008369">
    <property type="protein sequence ID" value="GAI83704.1"/>
    <property type="molecule type" value="Genomic_DNA"/>
</dbReference>
<dbReference type="PANTHER" id="PTHR43600">
    <property type="entry name" value="COENZYME F420 HYDROGENASE, SUBUNIT ALPHA"/>
    <property type="match status" value="1"/>
</dbReference>
<reference evidence="1" key="1">
    <citation type="journal article" date="2014" name="Front. Microbiol.">
        <title>High frequency of phylogenetically diverse reductive dehalogenase-homologous genes in deep subseafloor sedimentary metagenomes.</title>
        <authorList>
            <person name="Kawai M."/>
            <person name="Futagami T."/>
            <person name="Toyoda A."/>
            <person name="Takaki Y."/>
            <person name="Nishi S."/>
            <person name="Hori S."/>
            <person name="Arai W."/>
            <person name="Tsubouchi T."/>
            <person name="Morono Y."/>
            <person name="Uchiyama I."/>
            <person name="Ito T."/>
            <person name="Fujiyama A."/>
            <person name="Inagaki F."/>
            <person name="Takami H."/>
        </authorList>
    </citation>
    <scope>NUCLEOTIDE SEQUENCE</scope>
    <source>
        <strain evidence="1">Expedition CK06-06</strain>
    </source>
</reference>
<name>X1TUI0_9ZZZZ</name>
<sequence length="257" mass="28543">MKKISVDHLARVEGSGGISATIDGKVVTDVKFSIYEGPRLVERLTVGKTPEEDVNIVPRICAICSVSHKYAVLRAMENALSVKVSPKVSLFRELMHLGEMIESHSLHLYYLALPDYVGFPNAIAMAAKFDLEVKIALEMKEFGNHIMKTASGRYIHGENPVIGGFGKFPSIEELIWIKSRAVQFMPFVLKTVSLFCELGYPDCPEDDTVFACCNPDQNKYGFAGDEIILSTGDTINREDYKSLANEFVVSHSYAKHS</sequence>
<accession>X1TUI0</accession>
<gene>
    <name evidence="1" type="ORF">S12H4_17174</name>
</gene>
<dbReference type="InterPro" id="IPR029014">
    <property type="entry name" value="NiFe-Hase_large"/>
</dbReference>
<protein>
    <recommendedName>
        <fullName evidence="2">Ni/Fe hydrogenase subunit alpha</fullName>
    </recommendedName>
</protein>
<dbReference type="Gene3D" id="1.10.645.10">
    <property type="entry name" value="Cytochrome-c3 Hydrogenase, chain B"/>
    <property type="match status" value="1"/>
</dbReference>
<dbReference type="PANTHER" id="PTHR43600:SF4">
    <property type="entry name" value="CYTOSOLIC NIFE-HYDROGENASE, ALPHA SUBUNIT"/>
    <property type="match status" value="1"/>
</dbReference>
<evidence type="ECO:0008006" key="2">
    <source>
        <dbReference type="Google" id="ProtNLM"/>
    </source>
</evidence>
<dbReference type="SUPFAM" id="SSF56762">
    <property type="entry name" value="HydB/Nqo4-like"/>
    <property type="match status" value="1"/>
</dbReference>
<organism evidence="1">
    <name type="scientific">marine sediment metagenome</name>
    <dbReference type="NCBI Taxonomy" id="412755"/>
    <lineage>
        <taxon>unclassified sequences</taxon>
        <taxon>metagenomes</taxon>
        <taxon>ecological metagenomes</taxon>
    </lineage>
</organism>
<dbReference type="AlphaFoldDB" id="X1TUI0"/>
<dbReference type="GO" id="GO:0016151">
    <property type="term" value="F:nickel cation binding"/>
    <property type="evidence" value="ECO:0007669"/>
    <property type="project" value="InterPro"/>
</dbReference>
<dbReference type="Pfam" id="PF00374">
    <property type="entry name" value="NiFeSe_Hases"/>
    <property type="match status" value="1"/>
</dbReference>
<feature type="non-terminal residue" evidence="1">
    <location>
        <position position="257"/>
    </location>
</feature>
<dbReference type="InterPro" id="IPR001501">
    <property type="entry name" value="Ni-dep_hyd_lsu"/>
</dbReference>